<feature type="compositionally biased region" description="Basic and acidic residues" evidence="10">
    <location>
        <begin position="434"/>
        <end position="445"/>
    </location>
</feature>
<feature type="compositionally biased region" description="Basic residues" evidence="10">
    <location>
        <begin position="601"/>
        <end position="618"/>
    </location>
</feature>
<keyword evidence="12" id="KW-1185">Reference proteome</keyword>
<evidence type="ECO:0000256" key="1">
    <source>
        <dbReference type="ARBA" id="ARBA00004584"/>
    </source>
</evidence>
<feature type="region of interest" description="Disordered" evidence="10">
    <location>
        <begin position="414"/>
        <end position="482"/>
    </location>
</feature>
<gene>
    <name evidence="11" type="primary">SGO2</name>
    <name evidence="11" type="ORF">WISP_123444</name>
</gene>
<keyword evidence="3" id="KW-0158">Chromosome</keyword>
<evidence type="ECO:0000256" key="2">
    <source>
        <dbReference type="ARBA" id="ARBA00010845"/>
    </source>
</evidence>
<feature type="compositionally biased region" description="Basic residues" evidence="10">
    <location>
        <begin position="414"/>
        <end position="424"/>
    </location>
</feature>
<name>A0ABQ9CWM9_9PASS</name>
<evidence type="ECO:0000313" key="12">
    <source>
        <dbReference type="Proteomes" id="UP001145742"/>
    </source>
</evidence>
<feature type="coiled-coil region" evidence="9">
    <location>
        <begin position="71"/>
        <end position="98"/>
    </location>
</feature>
<feature type="region of interest" description="Disordered" evidence="10">
    <location>
        <begin position="878"/>
        <end position="898"/>
    </location>
</feature>
<evidence type="ECO:0000256" key="7">
    <source>
        <dbReference type="ARBA" id="ARBA00023306"/>
    </source>
</evidence>
<keyword evidence="5" id="KW-0159">Chromosome partition</keyword>
<evidence type="ECO:0000256" key="4">
    <source>
        <dbReference type="ARBA" id="ARBA00022618"/>
    </source>
</evidence>
<dbReference type="Proteomes" id="UP001145742">
    <property type="component" value="Unassembled WGS sequence"/>
</dbReference>
<evidence type="ECO:0000256" key="6">
    <source>
        <dbReference type="ARBA" id="ARBA00023054"/>
    </source>
</evidence>
<reference evidence="11" key="1">
    <citation type="submission" date="2019-10" db="EMBL/GenBank/DDBJ databases">
        <authorList>
            <person name="Soares A.E.R."/>
            <person name="Aleixo A."/>
            <person name="Schneider P."/>
            <person name="Miyaki C.Y."/>
            <person name="Schneider M.P."/>
            <person name="Mello C."/>
            <person name="Vasconcelos A.T.R."/>
        </authorList>
    </citation>
    <scope>NUCLEOTIDE SEQUENCE</scope>
    <source>
        <tissue evidence="11">Muscle</tissue>
    </source>
</reference>
<keyword evidence="7" id="KW-0131">Cell cycle</keyword>
<dbReference type="PANTHER" id="PTHR21577:SF3">
    <property type="entry name" value="SHUGOSHIN 1-RELATED"/>
    <property type="match status" value="1"/>
</dbReference>
<keyword evidence="4" id="KW-0132">Cell division</keyword>
<evidence type="ECO:0000256" key="3">
    <source>
        <dbReference type="ARBA" id="ARBA00022454"/>
    </source>
</evidence>
<keyword evidence="8" id="KW-0137">Centromere</keyword>
<dbReference type="InterPro" id="IPR038889">
    <property type="entry name" value="Shugoshin1/2"/>
</dbReference>
<comment type="caution">
    <text evidence="11">The sequence shown here is derived from an EMBL/GenBank/DDBJ whole genome shotgun (WGS) entry which is preliminary data.</text>
</comment>
<feature type="compositionally biased region" description="Polar residues" evidence="10">
    <location>
        <begin position="270"/>
        <end position="280"/>
    </location>
</feature>
<evidence type="ECO:0000256" key="8">
    <source>
        <dbReference type="ARBA" id="ARBA00023328"/>
    </source>
</evidence>
<feature type="compositionally biased region" description="Polar residues" evidence="10">
    <location>
        <begin position="538"/>
        <end position="553"/>
    </location>
</feature>
<evidence type="ECO:0000256" key="5">
    <source>
        <dbReference type="ARBA" id="ARBA00022829"/>
    </source>
</evidence>
<comment type="similarity">
    <text evidence="2">Belongs to the shugoshin family.</text>
</comment>
<evidence type="ECO:0000313" key="11">
    <source>
        <dbReference type="EMBL" id="KAJ7408095.1"/>
    </source>
</evidence>
<feature type="compositionally biased region" description="Polar residues" evidence="10">
    <location>
        <begin position="560"/>
        <end position="577"/>
    </location>
</feature>
<evidence type="ECO:0000256" key="9">
    <source>
        <dbReference type="SAM" id="Coils"/>
    </source>
</evidence>
<feature type="region of interest" description="Disordered" evidence="10">
    <location>
        <begin position="754"/>
        <end position="789"/>
    </location>
</feature>
<feature type="compositionally biased region" description="Basic and acidic residues" evidence="10">
    <location>
        <begin position="578"/>
        <end position="595"/>
    </location>
</feature>
<feature type="region of interest" description="Disordered" evidence="10">
    <location>
        <begin position="309"/>
        <end position="333"/>
    </location>
</feature>
<accession>A0ABQ9CWM9</accession>
<organism evidence="11 12">
    <name type="scientific">Willisornis vidua</name>
    <name type="common">Xingu scale-backed antbird</name>
    <dbReference type="NCBI Taxonomy" id="1566151"/>
    <lineage>
        <taxon>Eukaryota</taxon>
        <taxon>Metazoa</taxon>
        <taxon>Chordata</taxon>
        <taxon>Craniata</taxon>
        <taxon>Vertebrata</taxon>
        <taxon>Euteleostomi</taxon>
        <taxon>Archelosauria</taxon>
        <taxon>Archosauria</taxon>
        <taxon>Dinosauria</taxon>
        <taxon>Saurischia</taxon>
        <taxon>Theropoda</taxon>
        <taxon>Coelurosauria</taxon>
        <taxon>Aves</taxon>
        <taxon>Neognathae</taxon>
        <taxon>Neoaves</taxon>
        <taxon>Telluraves</taxon>
        <taxon>Australaves</taxon>
        <taxon>Passeriformes</taxon>
        <taxon>Thamnophilidae</taxon>
        <taxon>Willisornis</taxon>
    </lineage>
</organism>
<feature type="compositionally biased region" description="Polar residues" evidence="10">
    <location>
        <begin position="446"/>
        <end position="471"/>
    </location>
</feature>
<comment type="subcellular location">
    <subcellularLocation>
        <location evidence="1">Chromosome</location>
        <location evidence="1">Centromere</location>
    </subcellularLocation>
</comment>
<feature type="compositionally biased region" description="Basic and acidic residues" evidence="10">
    <location>
        <begin position="472"/>
        <end position="481"/>
    </location>
</feature>
<proteinExistence type="inferred from homology"/>
<feature type="compositionally biased region" description="Basic and acidic residues" evidence="10">
    <location>
        <begin position="625"/>
        <end position="645"/>
    </location>
</feature>
<protein>
    <submittedName>
        <fullName evidence="11">Shugoshin 2 isoform X3</fullName>
    </submittedName>
</protein>
<sequence length="949" mass="105593">MYRLILMMDKRGSTMFTSNALKGHRKKRDGTSQAAKWNASLASKIKTKLMNNSSLLKVSLQQNNKALAVALSVEKENSRKLKNERIFLQKEVEKLQLHNILLRQKLNSLNKTLIGIEAYLNENLLTAIEISSPSESSFPLPADPSSPADGQFQSALQSVGPVELPVKLPLIATANQQGGPSVWETPNSCQCTAELAEEAHSDQVKFASPLPSGTNSQELVETDPVEVTVDKSKFFKENQLCTELSCNSAFMTHVKSTQSLGQSEELMKQCGSSVPSSGNVTGRRKHAELHKSKTQPNIKDFDKKCGPWNLSHHDTNSDSNTNGTNLQEGSSDFSHIIPSPLKISNESKTDCKKLLFADKSKPEETLYDADMELTASDAGELLTVTAKDNYKLHQNKISNAKSDKKLANFRKVKYSKKNKEKKKSKTEVCSDLQAEERHCRADSRETSQTSDLDIQLFQSQREQLPTGNSEQKQSKTSKDTGRIYQVNVVSPRKQETNEETFSEMSGDMENKIQKANSNSPVTKIPLKVYCAENLPFQDNNSNVLPLQGNSLNTSDRDGRSTINRKTVQNASKTNTAKSCREEKGQGEECISKKSQTEIQQHHSKRKRGQNNITKRKNNSKSSYRQGRESANDSICKRREEGDQKSSHFSPGRLKRALAKASWKACIVPGGNVAQLSACRNEELKNKDSLHAEAGNKVTESQQTQVVTRSGIALNAPSAKEHIGDDASMLKKADSLAVANKKPHISNSSGNLIKQKQRFSSDITETRREKSDFGPNDQGRQNTLDDQEVPHETDSFMSKLKPVIQVECSKNMPLNGDSFSREGLSNVQLKALDEQNASINFSVLKKSEVRGENDCNEALNAEKAERNLDHISTESYKNTLTPCHKGSGQAGEMSQEESQEVQQEEPVSFCCELPEFQLHILTEKCFDITGALSRKKKYKQLMIFKIKINL</sequence>
<dbReference type="EMBL" id="WHWB01034567">
    <property type="protein sequence ID" value="KAJ7408095.1"/>
    <property type="molecule type" value="Genomic_DNA"/>
</dbReference>
<feature type="region of interest" description="Disordered" evidence="10">
    <location>
        <begin position="538"/>
        <end position="652"/>
    </location>
</feature>
<evidence type="ECO:0000256" key="10">
    <source>
        <dbReference type="SAM" id="MobiDB-lite"/>
    </source>
</evidence>
<feature type="region of interest" description="Disordered" evidence="10">
    <location>
        <begin position="269"/>
        <end position="293"/>
    </location>
</feature>
<keyword evidence="6 9" id="KW-0175">Coiled coil</keyword>
<dbReference type="PANTHER" id="PTHR21577">
    <property type="entry name" value="SHUGOSHIN"/>
    <property type="match status" value="1"/>
</dbReference>